<accession>A0A8R2FD38</accession>
<dbReference type="Gene3D" id="1.10.640.10">
    <property type="entry name" value="Haem peroxidase domain superfamily, animal type"/>
    <property type="match status" value="1"/>
</dbReference>
<dbReference type="PANTHER" id="PTHR11475">
    <property type="entry name" value="OXIDASE/PEROXIDASE"/>
    <property type="match status" value="1"/>
</dbReference>
<keyword evidence="3" id="KW-1185">Reference proteome</keyword>
<dbReference type="RefSeq" id="XP_008189676.2">
    <property type="nucleotide sequence ID" value="XM_008191454.2"/>
</dbReference>
<dbReference type="GO" id="GO:0020037">
    <property type="term" value="F:heme binding"/>
    <property type="evidence" value="ECO:0007669"/>
    <property type="project" value="InterPro"/>
</dbReference>
<dbReference type="InterPro" id="IPR019791">
    <property type="entry name" value="Haem_peroxidase_animal"/>
</dbReference>
<dbReference type="PANTHER" id="PTHR11475:SF125">
    <property type="entry name" value="GH11385P"/>
    <property type="match status" value="1"/>
</dbReference>
<keyword evidence="1" id="KW-0560">Oxidoreductase</keyword>
<evidence type="ECO:0000256" key="1">
    <source>
        <dbReference type="ARBA" id="ARBA00022559"/>
    </source>
</evidence>
<dbReference type="SUPFAM" id="SSF48113">
    <property type="entry name" value="Heme-dependent peroxidases"/>
    <property type="match status" value="1"/>
</dbReference>
<organism evidence="2 3">
    <name type="scientific">Acyrthosiphon pisum</name>
    <name type="common">Pea aphid</name>
    <dbReference type="NCBI Taxonomy" id="7029"/>
    <lineage>
        <taxon>Eukaryota</taxon>
        <taxon>Metazoa</taxon>
        <taxon>Ecdysozoa</taxon>
        <taxon>Arthropoda</taxon>
        <taxon>Hexapoda</taxon>
        <taxon>Insecta</taxon>
        <taxon>Pterygota</taxon>
        <taxon>Neoptera</taxon>
        <taxon>Paraneoptera</taxon>
        <taxon>Hemiptera</taxon>
        <taxon>Sternorrhyncha</taxon>
        <taxon>Aphidomorpha</taxon>
        <taxon>Aphidoidea</taxon>
        <taxon>Aphididae</taxon>
        <taxon>Macrosiphini</taxon>
        <taxon>Acyrthosiphon</taxon>
    </lineage>
</organism>
<dbReference type="OrthoDB" id="823504at2759"/>
<protein>
    <submittedName>
        <fullName evidence="2">Uncharacterized protein</fullName>
    </submittedName>
</protein>
<evidence type="ECO:0000313" key="3">
    <source>
        <dbReference type="Proteomes" id="UP000007819"/>
    </source>
</evidence>
<dbReference type="Pfam" id="PF03098">
    <property type="entry name" value="An_peroxidase"/>
    <property type="match status" value="1"/>
</dbReference>
<dbReference type="InterPro" id="IPR010255">
    <property type="entry name" value="Haem_peroxidase_sf"/>
</dbReference>
<dbReference type="PROSITE" id="PS50292">
    <property type="entry name" value="PEROXIDASE_3"/>
    <property type="match status" value="1"/>
</dbReference>
<dbReference type="InterPro" id="IPR037120">
    <property type="entry name" value="Haem_peroxidase_sf_animal"/>
</dbReference>
<proteinExistence type="predicted"/>
<dbReference type="GO" id="GO:0004601">
    <property type="term" value="F:peroxidase activity"/>
    <property type="evidence" value="ECO:0007669"/>
    <property type="project" value="UniProtKB-KW"/>
</dbReference>
<reference evidence="3" key="1">
    <citation type="submission" date="2010-06" db="EMBL/GenBank/DDBJ databases">
        <authorList>
            <person name="Jiang H."/>
            <person name="Abraham K."/>
            <person name="Ali S."/>
            <person name="Alsbrooks S.L."/>
            <person name="Anim B.N."/>
            <person name="Anosike U.S."/>
            <person name="Attaway T."/>
            <person name="Bandaranaike D.P."/>
            <person name="Battles P.K."/>
            <person name="Bell S.N."/>
            <person name="Bell A.V."/>
            <person name="Beltran B."/>
            <person name="Bickham C."/>
            <person name="Bustamante Y."/>
            <person name="Caleb T."/>
            <person name="Canada A."/>
            <person name="Cardenas V."/>
            <person name="Carter K."/>
            <person name="Chacko J."/>
            <person name="Chandrabose M.N."/>
            <person name="Chavez D."/>
            <person name="Chavez A."/>
            <person name="Chen L."/>
            <person name="Chu H.-S."/>
            <person name="Claassen K.J."/>
            <person name="Cockrell R."/>
            <person name="Collins M."/>
            <person name="Cooper J.A."/>
            <person name="Cree A."/>
            <person name="Curry S.M."/>
            <person name="Da Y."/>
            <person name="Dao M.D."/>
            <person name="Das B."/>
            <person name="Davila M.-L."/>
            <person name="Davy-Carroll L."/>
            <person name="Denson S."/>
            <person name="Dinh H."/>
            <person name="Ebong V.E."/>
            <person name="Edwards J.R."/>
            <person name="Egan A."/>
            <person name="El-Daye J."/>
            <person name="Escobedo L."/>
            <person name="Fernandez S."/>
            <person name="Fernando P.R."/>
            <person name="Flagg N."/>
            <person name="Forbes L.D."/>
            <person name="Fowler R.G."/>
            <person name="Fu Q."/>
            <person name="Gabisi R.A."/>
            <person name="Ganer J."/>
            <person name="Garbino Pronczuk A."/>
            <person name="Garcia R.M."/>
            <person name="Garner T."/>
            <person name="Garrett T.E."/>
            <person name="Gonzalez D.A."/>
            <person name="Hamid H."/>
            <person name="Hawkins E.S."/>
            <person name="Hirani K."/>
            <person name="Hogues M.E."/>
            <person name="Hollins B."/>
            <person name="Hsiao C.-H."/>
            <person name="Jabil R."/>
            <person name="James M.L."/>
            <person name="Jhangiani S.N."/>
            <person name="Johnson B."/>
            <person name="Johnson Q."/>
            <person name="Joshi V."/>
            <person name="Kalu J.B."/>
            <person name="Kam C."/>
            <person name="Kashfia A."/>
            <person name="Keebler J."/>
            <person name="Kisamo H."/>
            <person name="Kovar C.L."/>
            <person name="Lago L.A."/>
            <person name="Lai C.-Y."/>
            <person name="Laidlaw J."/>
            <person name="Lara F."/>
            <person name="Le T.-K."/>
            <person name="Lee S.L."/>
            <person name="Legall F.H."/>
            <person name="Lemon S.J."/>
            <person name="Lewis L.R."/>
            <person name="Li B."/>
            <person name="Liu Y."/>
            <person name="Liu Y.-S."/>
            <person name="Lopez J."/>
            <person name="Lozado R.J."/>
            <person name="Lu J."/>
            <person name="Madu R.C."/>
            <person name="Maheshwari M."/>
            <person name="Maheshwari R."/>
            <person name="Malloy K."/>
            <person name="Martinez E."/>
            <person name="Mathew T."/>
            <person name="Mercado I.C."/>
            <person name="Mercado C."/>
            <person name="Meyer B."/>
            <person name="Montgomery K."/>
            <person name="Morgan M.B."/>
            <person name="Munidasa M."/>
            <person name="Nazareth L.V."/>
            <person name="Nelson J."/>
            <person name="Ng B.M."/>
            <person name="Nguyen N.B."/>
            <person name="Nguyen P.Q."/>
            <person name="Nguyen T."/>
            <person name="Obregon M."/>
            <person name="Okwuonu G.O."/>
            <person name="Onwere C.G."/>
            <person name="Orozco G."/>
            <person name="Parra A."/>
            <person name="Patel S."/>
            <person name="Patil S."/>
            <person name="Perez A."/>
            <person name="Perez Y."/>
            <person name="Pham C."/>
            <person name="Primus E.L."/>
            <person name="Pu L.-L."/>
            <person name="Puazo M."/>
            <person name="Qin X."/>
            <person name="Quiroz J.B."/>
            <person name="Reese J."/>
            <person name="Richards S."/>
            <person name="Rives C.M."/>
            <person name="Robberts R."/>
            <person name="Ruiz S.J."/>
            <person name="Ruiz M.J."/>
            <person name="Santibanez J."/>
            <person name="Schneider B.W."/>
            <person name="Sisson I."/>
            <person name="Smith M."/>
            <person name="Sodergren E."/>
            <person name="Song X.-Z."/>
            <person name="Song B.B."/>
            <person name="Summersgill H."/>
            <person name="Thelus R."/>
            <person name="Thornton R.D."/>
            <person name="Trejos Z.Y."/>
            <person name="Usmani K."/>
            <person name="Vattathil S."/>
            <person name="Villasana D."/>
            <person name="Walker D.L."/>
            <person name="Wang S."/>
            <person name="Wang K."/>
            <person name="White C.S."/>
            <person name="Williams A.C."/>
            <person name="Williamson J."/>
            <person name="Wilson K."/>
            <person name="Woghiren I.O."/>
            <person name="Woodworth J.R."/>
            <person name="Worley K.C."/>
            <person name="Wright R.A."/>
            <person name="Wu W."/>
            <person name="Young L."/>
            <person name="Zhang L."/>
            <person name="Zhang J."/>
            <person name="Zhu Y."/>
            <person name="Muzny D.M."/>
            <person name="Weinstock G."/>
            <person name="Gibbs R.A."/>
        </authorList>
    </citation>
    <scope>NUCLEOTIDE SEQUENCE [LARGE SCALE GENOMIC DNA]</scope>
    <source>
        <strain evidence="3">LSR1</strain>
    </source>
</reference>
<dbReference type="AlphaFoldDB" id="A0A8R2FD38"/>
<keyword evidence="1" id="KW-0575">Peroxidase</keyword>
<name>A0A8R2FD38_ACYPI</name>
<dbReference type="GO" id="GO:0006979">
    <property type="term" value="P:response to oxidative stress"/>
    <property type="evidence" value="ECO:0007669"/>
    <property type="project" value="InterPro"/>
</dbReference>
<dbReference type="KEGG" id="api:103311750"/>
<evidence type="ECO:0000313" key="2">
    <source>
        <dbReference type="EnsemblMetazoa" id="XP_008189676.2"/>
    </source>
</evidence>
<dbReference type="EnsemblMetazoa" id="XM_008191454.2">
    <property type="protein sequence ID" value="XP_008189676.2"/>
    <property type="gene ID" value="LOC103311750"/>
</dbReference>
<dbReference type="GeneID" id="103311750"/>
<dbReference type="Proteomes" id="UP000007819">
    <property type="component" value="Unassembled WGS sequence"/>
</dbReference>
<reference evidence="2" key="2">
    <citation type="submission" date="2022-06" db="UniProtKB">
        <authorList>
            <consortium name="EnsemblMetazoa"/>
        </authorList>
    </citation>
    <scope>IDENTIFICATION</scope>
</reference>
<sequence length="200" mass="22822">MNYVRSRPAVRSDCTFGPMEQMNQATHYLDASMIYGTTEQQMMSLRHMEYGRVKAGVLIKYPVKTNITPENPYTNVCQDGSGTCYKFGDIRANAFPQLSTLYMLWINEHNRLSYQLSREKPNWTDDQLFWETRKIVTACIQHITYNEWLPALLGVNYTKENGLGLGNSTTYDENADPTVSNSFATAILPFANSMITDKIS</sequence>